<evidence type="ECO:0000256" key="2">
    <source>
        <dbReference type="SAM" id="SignalP"/>
    </source>
</evidence>
<feature type="compositionally biased region" description="Low complexity" evidence="1">
    <location>
        <begin position="26"/>
        <end position="41"/>
    </location>
</feature>
<sequence length="192" mass="20675">MLQKWHKGMAAAAVVALLMSGCGQKPAPQGTGATPPATSSQGSGGGNTQGTAPQTPAQPQEKQLKIKAYYSDDKLENLVEKEVSFAYKQDQDKYAAALQALTVSNDPKAVPLFKGFTFKSVVFKDGALTIDLSMSPESRLGAGGEEMLLRALQKTLFQFNEVQTFDVLLDGKKVESLMGHMDLPHPFKRGQN</sequence>
<comment type="caution">
    <text evidence="4">The sequence shown here is derived from an EMBL/GenBank/DDBJ whole genome shotgun (WGS) entry which is preliminary data.</text>
</comment>
<evidence type="ECO:0000313" key="5">
    <source>
        <dbReference type="Proteomes" id="UP000693672"/>
    </source>
</evidence>
<reference evidence="4" key="1">
    <citation type="submission" date="2021-06" db="EMBL/GenBank/DDBJ databases">
        <authorList>
            <person name="Criscuolo A."/>
        </authorList>
    </citation>
    <scope>NUCLEOTIDE SEQUENCE</scope>
    <source>
        <strain evidence="4">CIP111600</strain>
    </source>
</reference>
<evidence type="ECO:0000313" key="4">
    <source>
        <dbReference type="EMBL" id="CAG7611302.1"/>
    </source>
</evidence>
<feature type="signal peptide" evidence="2">
    <location>
        <begin position="1"/>
        <end position="27"/>
    </location>
</feature>
<keyword evidence="2" id="KW-0732">Signal</keyword>
<accession>A0A916NVT8</accession>
<proteinExistence type="predicted"/>
<feature type="domain" description="GerMN" evidence="3">
    <location>
        <begin position="68"/>
        <end position="175"/>
    </location>
</feature>
<protein>
    <recommendedName>
        <fullName evidence="3">GerMN domain-containing protein</fullName>
    </recommendedName>
</protein>
<gene>
    <name evidence="4" type="ORF">PAESOLCIP111_01360</name>
</gene>
<keyword evidence="5" id="KW-1185">Reference proteome</keyword>
<dbReference type="InterPro" id="IPR019606">
    <property type="entry name" value="GerMN"/>
</dbReference>
<dbReference type="PROSITE" id="PS51257">
    <property type="entry name" value="PROKAR_LIPOPROTEIN"/>
    <property type="match status" value="1"/>
</dbReference>
<dbReference type="EMBL" id="CAJVAS010000004">
    <property type="protein sequence ID" value="CAG7611302.1"/>
    <property type="molecule type" value="Genomic_DNA"/>
</dbReference>
<organism evidence="4 5">
    <name type="scientific">Paenibacillus solanacearum</name>
    <dbReference type="NCBI Taxonomy" id="2048548"/>
    <lineage>
        <taxon>Bacteria</taxon>
        <taxon>Bacillati</taxon>
        <taxon>Bacillota</taxon>
        <taxon>Bacilli</taxon>
        <taxon>Bacillales</taxon>
        <taxon>Paenibacillaceae</taxon>
        <taxon>Paenibacillus</taxon>
    </lineage>
</organism>
<dbReference type="Proteomes" id="UP000693672">
    <property type="component" value="Unassembled WGS sequence"/>
</dbReference>
<feature type="chain" id="PRO_5037365836" description="GerMN domain-containing protein" evidence="2">
    <location>
        <begin position="28"/>
        <end position="192"/>
    </location>
</feature>
<dbReference type="AlphaFoldDB" id="A0A916NVT8"/>
<evidence type="ECO:0000259" key="3">
    <source>
        <dbReference type="Pfam" id="PF10646"/>
    </source>
</evidence>
<dbReference type="RefSeq" id="WP_218091167.1">
    <property type="nucleotide sequence ID" value="NZ_CAJVAS010000004.1"/>
</dbReference>
<evidence type="ECO:0000256" key="1">
    <source>
        <dbReference type="SAM" id="MobiDB-lite"/>
    </source>
</evidence>
<feature type="region of interest" description="Disordered" evidence="1">
    <location>
        <begin position="26"/>
        <end position="61"/>
    </location>
</feature>
<name>A0A916NVT8_9BACL</name>
<dbReference type="Pfam" id="PF10646">
    <property type="entry name" value="Germane"/>
    <property type="match status" value="1"/>
</dbReference>
<feature type="compositionally biased region" description="Low complexity" evidence="1">
    <location>
        <begin position="49"/>
        <end position="60"/>
    </location>
</feature>